<dbReference type="GeneID" id="34860044"/>
<evidence type="ECO:0000313" key="3">
    <source>
        <dbReference type="Proteomes" id="UP000072874"/>
    </source>
</evidence>
<reference evidence="2" key="4">
    <citation type="submission" date="2019-05" db="EMBL/GenBank/DDBJ databases">
        <authorList>
            <consortium name="Pathogen Informatics"/>
        </authorList>
    </citation>
    <scope>NUCLEOTIDE SEQUENCE</scope>
    <source>
        <strain evidence="2">17X</strain>
    </source>
</reference>
<name>A0A078KE87_PLAYE</name>
<dbReference type="VEuPathDB" id="PlasmoDB:PY17X_1239600"/>
<dbReference type="EMBL" id="LK934640">
    <property type="protein sequence ID" value="CDU19558.1"/>
    <property type="molecule type" value="Genomic_DNA"/>
</dbReference>
<dbReference type="Proteomes" id="UP000072904">
    <property type="component" value="Chromosome 12"/>
</dbReference>
<sequence length="90" mass="10569">MKPVILKNCYSEFSLEEQVAFSSDDTTDTTFTKIKSSKGHKEKKSNLYFISKNINTKRKKRFQDLSVLDDFKLILFGCMGIRTYKMVYCF</sequence>
<dbReference type="OrthoDB" id="371881at2759"/>
<evidence type="ECO:0000313" key="2">
    <source>
        <dbReference type="EMBL" id="VTZ80194.1"/>
    </source>
</evidence>
<organism evidence="2 3">
    <name type="scientific">Plasmodium yoelii</name>
    <dbReference type="NCBI Taxonomy" id="5861"/>
    <lineage>
        <taxon>Eukaryota</taxon>
        <taxon>Sar</taxon>
        <taxon>Alveolata</taxon>
        <taxon>Apicomplexa</taxon>
        <taxon>Aconoidasida</taxon>
        <taxon>Haemosporida</taxon>
        <taxon>Plasmodiidae</taxon>
        <taxon>Plasmodium</taxon>
        <taxon>Plasmodium (Vinckeia)</taxon>
    </lineage>
</organism>
<reference evidence="3 4" key="1">
    <citation type="journal article" date="2014" name="BMC Biol.">
        <title>A comprehensive evaluation of rodent malaria parasite genomes and gene expression.</title>
        <authorList>
            <person name="Otto T.D."/>
            <person name="Bohme U."/>
            <person name="Jackson A.P."/>
            <person name="Hunt M."/>
            <person name="Franke-Fayard B."/>
            <person name="Hoeijmakers W.A."/>
            <person name="Religa A.A."/>
            <person name="Robertson L."/>
            <person name="Sanders M."/>
            <person name="Ogun S.A."/>
            <person name="Cunningham D."/>
            <person name="Erhart A."/>
            <person name="Billker O."/>
            <person name="Khan S.M."/>
            <person name="Stunnenberg H.G."/>
            <person name="Langhorne J."/>
            <person name="Holder A.A."/>
            <person name="Waters A.P."/>
            <person name="Newbold C.I."/>
            <person name="Pain A."/>
            <person name="Berriman M."/>
            <person name="Janse C.J."/>
        </authorList>
    </citation>
    <scope>NUCLEOTIDE SEQUENCE [LARGE SCALE GENOMIC DNA]</scope>
    <source>
        <strain evidence="2 3">17X</strain>
        <strain evidence="1 4">YM</strain>
    </source>
</reference>
<gene>
    <name evidence="2" type="ORF">PY17X_1239600</name>
    <name evidence="1" type="ORF">PYYM_1238800</name>
</gene>
<accession>A0A078KE87</accession>
<proteinExistence type="predicted"/>
<reference evidence="1" key="2">
    <citation type="submission" date="2014-05" db="EMBL/GenBank/DDBJ databases">
        <authorList>
            <person name="Aslett A.Martin."/>
            <person name="De Silva Nishadi"/>
        </authorList>
    </citation>
    <scope>NUCLEOTIDE SEQUENCE</scope>
    <source>
        <strain evidence="1">YM</strain>
    </source>
</reference>
<dbReference type="EMBL" id="LM993666">
    <property type="protein sequence ID" value="VTZ80194.1"/>
    <property type="molecule type" value="Genomic_DNA"/>
</dbReference>
<dbReference type="OMA" id="CMGMRTY"/>
<dbReference type="AlphaFoldDB" id="A0A078KE87"/>
<evidence type="ECO:0000313" key="1">
    <source>
        <dbReference type="EMBL" id="CDU19558.1"/>
    </source>
</evidence>
<evidence type="ECO:0000313" key="4">
    <source>
        <dbReference type="Proteomes" id="UP000072904"/>
    </source>
</evidence>
<dbReference type="VEuPathDB" id="PlasmoDB:PYYM_1238800"/>
<dbReference type="Proteomes" id="UP000072874">
    <property type="component" value="Chromosome 12"/>
</dbReference>
<protein>
    <submittedName>
        <fullName evidence="2">Uncharacterized protein</fullName>
    </submittedName>
</protein>
<reference evidence="2" key="3">
    <citation type="submission" date="2014-05" db="EMBL/GenBank/DDBJ databases">
        <authorList>
            <person name="Aslett M.A."/>
            <person name="De Silva N."/>
        </authorList>
    </citation>
    <scope>NUCLEOTIDE SEQUENCE</scope>
    <source>
        <strain evidence="2">17X</strain>
    </source>
</reference>
<dbReference type="VEuPathDB" id="PlasmoDB:Py17XNL_001205250"/>
<dbReference type="KEGG" id="pyo:PY17X_1239600"/>
<dbReference type="RefSeq" id="XP_022812712.1">
    <property type="nucleotide sequence ID" value="XM_022956875.1"/>
</dbReference>